<comment type="catalytic activity">
    <reaction evidence="4">
        <text>holo-[ACP] + malonyl-CoA = malonyl-[ACP] + CoA</text>
        <dbReference type="Rhea" id="RHEA:41792"/>
        <dbReference type="Rhea" id="RHEA-COMP:9623"/>
        <dbReference type="Rhea" id="RHEA-COMP:9685"/>
        <dbReference type="ChEBI" id="CHEBI:57287"/>
        <dbReference type="ChEBI" id="CHEBI:57384"/>
        <dbReference type="ChEBI" id="CHEBI:64479"/>
        <dbReference type="ChEBI" id="CHEBI:78449"/>
        <dbReference type="EC" id="2.3.1.39"/>
    </reaction>
</comment>
<evidence type="ECO:0000256" key="3">
    <source>
        <dbReference type="ARBA" id="ARBA00023315"/>
    </source>
</evidence>
<dbReference type="PANTHER" id="PTHR42681:SF1">
    <property type="entry name" value="MALONYL-COA-ACYL CARRIER PROTEIN TRANSACYLASE, MITOCHONDRIAL"/>
    <property type="match status" value="1"/>
</dbReference>
<keyword evidence="3" id="KW-0012">Acyltransferase</keyword>
<evidence type="ECO:0000313" key="6">
    <source>
        <dbReference type="EMBL" id="BBA35148.1"/>
    </source>
</evidence>
<dbReference type="KEGG" id="mmai:sS8_3205"/>
<dbReference type="Proteomes" id="UP000266313">
    <property type="component" value="Chromosome"/>
</dbReference>
<dbReference type="AlphaFoldDB" id="A0A250KU15"/>
<dbReference type="Gene3D" id="3.30.70.250">
    <property type="entry name" value="Malonyl-CoA ACP transacylase, ACP-binding"/>
    <property type="match status" value="1"/>
</dbReference>
<dbReference type="EMBL" id="AP017928">
    <property type="protein sequence ID" value="BBA35148.1"/>
    <property type="molecule type" value="Genomic_DNA"/>
</dbReference>
<evidence type="ECO:0000256" key="2">
    <source>
        <dbReference type="ARBA" id="ARBA00022679"/>
    </source>
</evidence>
<name>A0A250KU15_9GAMM</name>
<gene>
    <name evidence="6" type="ORF">sS8_3205</name>
</gene>
<evidence type="ECO:0000256" key="1">
    <source>
        <dbReference type="ARBA" id="ARBA00013258"/>
    </source>
</evidence>
<sequence>MPCCYMFPGLGADYPGMIEKFRIYHPWSEELLAAWSELVGCDLGTEHGASDRERENLHQLRIHALNLLWWRVVRQSSPDANYGCCGHSLGFYAAAVAACSLTEEMSFRWLQAMFSVAWDEFAENTGKISVITTNTPIGAHSLAHRFSVEVLAINSAYQIVVYGSEQDIEQLCRTLEGTLIRRDDIDARIPFHSIRMWRVAEIVAARAAELGLTVAAPVHALWSHITGERLLSADQVFATLTRQPCQTVLWQQLVRNLRSAHYREFVEVGPSRVLSQIARWNAPDTPVRYVDHLRKTKRSEARA</sequence>
<dbReference type="GO" id="GO:0006633">
    <property type="term" value="P:fatty acid biosynthetic process"/>
    <property type="evidence" value="ECO:0007669"/>
    <property type="project" value="TreeGrafter"/>
</dbReference>
<keyword evidence="7" id="KW-1185">Reference proteome</keyword>
<dbReference type="GO" id="GO:0004314">
    <property type="term" value="F:[acyl-carrier-protein] S-malonyltransferase activity"/>
    <property type="evidence" value="ECO:0007669"/>
    <property type="project" value="UniProtKB-EC"/>
</dbReference>
<dbReference type="EC" id="2.3.1.39" evidence="1"/>
<feature type="domain" description="Malonyl-CoA:ACP transacylase (MAT)" evidence="5">
    <location>
        <begin position="6"/>
        <end position="297"/>
    </location>
</feature>
<dbReference type="InterPro" id="IPR016035">
    <property type="entry name" value="Acyl_Trfase/lysoPLipase"/>
</dbReference>
<organism evidence="6 7">
    <name type="scientific">Methylocaldum marinum</name>
    <dbReference type="NCBI Taxonomy" id="1432792"/>
    <lineage>
        <taxon>Bacteria</taxon>
        <taxon>Pseudomonadati</taxon>
        <taxon>Pseudomonadota</taxon>
        <taxon>Gammaproteobacteria</taxon>
        <taxon>Methylococcales</taxon>
        <taxon>Methylococcaceae</taxon>
        <taxon>Methylocaldum</taxon>
    </lineage>
</organism>
<dbReference type="SUPFAM" id="SSF52151">
    <property type="entry name" value="FabD/lysophospholipase-like"/>
    <property type="match status" value="1"/>
</dbReference>
<dbReference type="InterPro" id="IPR001227">
    <property type="entry name" value="Ac_transferase_dom_sf"/>
</dbReference>
<dbReference type="InterPro" id="IPR050858">
    <property type="entry name" value="Mal-CoA-ACP_Trans/PKS_FabD"/>
</dbReference>
<dbReference type="Pfam" id="PF00698">
    <property type="entry name" value="Acyl_transf_1"/>
    <property type="match status" value="1"/>
</dbReference>
<dbReference type="InterPro" id="IPR014043">
    <property type="entry name" value="Acyl_transferase_dom"/>
</dbReference>
<reference evidence="6 7" key="1">
    <citation type="submission" date="2016-12" db="EMBL/GenBank/DDBJ databases">
        <title>Genome sequencing of Methylocaldum marinum.</title>
        <authorList>
            <person name="Takeuchi M."/>
            <person name="Kamagata Y."/>
            <person name="Hiraoka S."/>
            <person name="Oshima K."/>
            <person name="Hattori M."/>
            <person name="Iwasaki W."/>
        </authorList>
    </citation>
    <scope>NUCLEOTIDE SEQUENCE [LARGE SCALE GENOMIC DNA]</scope>
    <source>
        <strain evidence="6 7">S8</strain>
    </source>
</reference>
<keyword evidence="2" id="KW-0808">Transferase</keyword>
<evidence type="ECO:0000259" key="5">
    <source>
        <dbReference type="SMART" id="SM00827"/>
    </source>
</evidence>
<protein>
    <recommendedName>
        <fullName evidence="1">[acyl-carrier-protein] S-malonyltransferase</fullName>
        <ecNumber evidence="1">2.3.1.39</ecNumber>
    </recommendedName>
</protein>
<accession>A0A250KU15</accession>
<dbReference type="OrthoDB" id="9808564at2"/>
<proteinExistence type="predicted"/>
<evidence type="ECO:0000313" key="7">
    <source>
        <dbReference type="Proteomes" id="UP000266313"/>
    </source>
</evidence>
<evidence type="ECO:0000256" key="4">
    <source>
        <dbReference type="ARBA" id="ARBA00048462"/>
    </source>
</evidence>
<dbReference type="PANTHER" id="PTHR42681">
    <property type="entry name" value="MALONYL-COA-ACYL CARRIER PROTEIN TRANSACYLASE, MITOCHONDRIAL"/>
    <property type="match status" value="1"/>
</dbReference>
<dbReference type="Gene3D" id="3.40.366.10">
    <property type="entry name" value="Malonyl-Coenzyme A Acyl Carrier Protein, domain 2"/>
    <property type="match status" value="1"/>
</dbReference>
<dbReference type="SMART" id="SM00827">
    <property type="entry name" value="PKS_AT"/>
    <property type="match status" value="1"/>
</dbReference>